<sequence length="157" mass="18400">MKLKVNASFCCFLYVFYALFLLSCEKRYQRPDEYKVDLFEDEKSENQAYVMSEDEAFDNSDMVFSTSEIKLIDSSSGRGKSIFIYKINSGNILKTTRDSIVHFPIEILSTQKLKIDKDSSYVFLEKLKGFRFIAEEKKIKYQWLKGAPVYSVKKKKK</sequence>
<feature type="transmembrane region" description="Helical" evidence="1">
    <location>
        <begin position="6"/>
        <end position="24"/>
    </location>
</feature>
<evidence type="ECO:0000313" key="2">
    <source>
        <dbReference type="EMBL" id="MCW3161274.1"/>
    </source>
</evidence>
<gene>
    <name evidence="2" type="ORF">OH806_08335</name>
</gene>
<evidence type="ECO:0008006" key="4">
    <source>
        <dbReference type="Google" id="ProtNLM"/>
    </source>
</evidence>
<dbReference type="EMBL" id="JAPDHV010000003">
    <property type="protein sequence ID" value="MCW3161274.1"/>
    <property type="molecule type" value="Genomic_DNA"/>
</dbReference>
<keyword evidence="3" id="KW-1185">Reference proteome</keyword>
<accession>A0ABT3HNA5</accession>
<evidence type="ECO:0000256" key="1">
    <source>
        <dbReference type="SAM" id="Phobius"/>
    </source>
</evidence>
<proteinExistence type="predicted"/>
<comment type="caution">
    <text evidence="2">The sequence shown here is derived from an EMBL/GenBank/DDBJ whole genome shotgun (WGS) entry which is preliminary data.</text>
</comment>
<keyword evidence="1" id="KW-1133">Transmembrane helix</keyword>
<reference evidence="2" key="1">
    <citation type="submission" date="2022-10" db="EMBL/GenBank/DDBJ databases">
        <title>Chryseobacterium babae sp. nov. isolated from the gut of the beetle Oryctes rhinoceros, and Chryseobacterium kimseyorum sp. nov., isolated from a stick insect rearing cage.</title>
        <authorList>
            <person name="Shelomi M."/>
            <person name="Han C.-J."/>
            <person name="Chen W.-M."/>
            <person name="Chen H.-K."/>
            <person name="Liaw S.-J."/>
            <person name="Muhle E."/>
            <person name="Clermont D."/>
        </authorList>
    </citation>
    <scope>NUCLEOTIDE SEQUENCE</scope>
    <source>
        <strain evidence="2">WLa1L2M3</strain>
    </source>
</reference>
<dbReference type="Proteomes" id="UP001163719">
    <property type="component" value="Unassembled WGS sequence"/>
</dbReference>
<keyword evidence="1" id="KW-0472">Membrane</keyword>
<name>A0ABT3HNA5_9FLAO</name>
<keyword evidence="1" id="KW-0812">Transmembrane</keyword>
<organism evidence="2 3">
    <name type="scientific">Chryseobacterium oryctis</name>
    <dbReference type="NCBI Taxonomy" id="2952618"/>
    <lineage>
        <taxon>Bacteria</taxon>
        <taxon>Pseudomonadati</taxon>
        <taxon>Bacteroidota</taxon>
        <taxon>Flavobacteriia</taxon>
        <taxon>Flavobacteriales</taxon>
        <taxon>Weeksellaceae</taxon>
        <taxon>Chryseobacterium group</taxon>
        <taxon>Chryseobacterium</taxon>
    </lineage>
</organism>
<dbReference type="PROSITE" id="PS51257">
    <property type="entry name" value="PROKAR_LIPOPROTEIN"/>
    <property type="match status" value="1"/>
</dbReference>
<evidence type="ECO:0000313" key="3">
    <source>
        <dbReference type="Proteomes" id="UP001163719"/>
    </source>
</evidence>
<protein>
    <recommendedName>
        <fullName evidence="4">Lipoprotein</fullName>
    </recommendedName>
</protein>